<dbReference type="GO" id="GO:0019563">
    <property type="term" value="P:glycerol catabolic process"/>
    <property type="evidence" value="ECO:0007669"/>
    <property type="project" value="UniProtKB-UniRule"/>
</dbReference>
<dbReference type="GO" id="GO:0005524">
    <property type="term" value="F:ATP binding"/>
    <property type="evidence" value="ECO:0007669"/>
    <property type="project" value="UniProtKB-UniRule"/>
</dbReference>
<evidence type="ECO:0000256" key="7">
    <source>
        <dbReference type="ARBA" id="ARBA00022840"/>
    </source>
</evidence>
<comment type="caution">
    <text evidence="12">The sequence shown here is derived from an EMBL/GenBank/DDBJ whole genome shotgun (WGS) entry which is preliminary data.</text>
</comment>
<comment type="catalytic activity">
    <reaction evidence="8 9">
        <text>glycerol + ATP = sn-glycerol 3-phosphate + ADP + H(+)</text>
        <dbReference type="Rhea" id="RHEA:21644"/>
        <dbReference type="ChEBI" id="CHEBI:15378"/>
        <dbReference type="ChEBI" id="CHEBI:17754"/>
        <dbReference type="ChEBI" id="CHEBI:30616"/>
        <dbReference type="ChEBI" id="CHEBI:57597"/>
        <dbReference type="ChEBI" id="CHEBI:456216"/>
        <dbReference type="EC" id="2.7.1.30"/>
    </reaction>
</comment>
<keyword evidence="5 9" id="KW-0418">Kinase</keyword>
<evidence type="ECO:0000256" key="8">
    <source>
        <dbReference type="ARBA" id="ARBA00052101"/>
    </source>
</evidence>
<feature type="binding site" evidence="9">
    <location>
        <position position="82"/>
    </location>
    <ligand>
        <name>sn-glycerol 3-phosphate</name>
        <dbReference type="ChEBI" id="CHEBI:57597"/>
    </ligand>
</feature>
<evidence type="ECO:0000256" key="9">
    <source>
        <dbReference type="HAMAP-Rule" id="MF_00186"/>
    </source>
</evidence>
<dbReference type="EC" id="2.7.1.30" evidence="9"/>
<organism evidence="12 13">
    <name type="scientific">Marinobacter vinifirmus</name>
    <dbReference type="NCBI Taxonomy" id="355591"/>
    <lineage>
        <taxon>Bacteria</taxon>
        <taxon>Pseudomonadati</taxon>
        <taxon>Pseudomonadota</taxon>
        <taxon>Gammaproteobacteria</taxon>
        <taxon>Pseudomonadales</taxon>
        <taxon>Marinobacteraceae</taxon>
        <taxon>Marinobacter</taxon>
    </lineage>
</organism>
<feature type="binding site" evidence="9">
    <location>
        <position position="265"/>
    </location>
    <ligand>
        <name>ATP</name>
        <dbReference type="ChEBI" id="CHEBI:30616"/>
    </ligand>
</feature>
<evidence type="ECO:0000256" key="3">
    <source>
        <dbReference type="ARBA" id="ARBA00022679"/>
    </source>
</evidence>
<feature type="binding site" evidence="9">
    <location>
        <position position="134"/>
    </location>
    <ligand>
        <name>sn-glycerol 3-phosphate</name>
        <dbReference type="ChEBI" id="CHEBI:57597"/>
    </ligand>
</feature>
<feature type="binding site" evidence="9">
    <location>
        <position position="408"/>
    </location>
    <ligand>
        <name>ADP</name>
        <dbReference type="ChEBI" id="CHEBI:456216"/>
    </ligand>
</feature>
<feature type="binding site" evidence="9">
    <location>
        <position position="308"/>
    </location>
    <ligand>
        <name>ADP</name>
        <dbReference type="ChEBI" id="CHEBI:456216"/>
    </ligand>
</feature>
<dbReference type="NCBIfam" id="NF000756">
    <property type="entry name" value="PRK00047.1"/>
    <property type="match status" value="1"/>
</dbReference>
<feature type="domain" description="Carbohydrate kinase FGGY C-terminal" evidence="11">
    <location>
        <begin position="260"/>
        <end position="446"/>
    </location>
</feature>
<evidence type="ECO:0000256" key="6">
    <source>
        <dbReference type="ARBA" id="ARBA00022798"/>
    </source>
</evidence>
<keyword evidence="4 9" id="KW-0547">Nucleotide-binding</keyword>
<dbReference type="Pfam" id="PF02782">
    <property type="entry name" value="FGGY_C"/>
    <property type="match status" value="1"/>
</dbReference>
<dbReference type="PROSITE" id="PS00933">
    <property type="entry name" value="FGGY_KINASES_1"/>
    <property type="match status" value="1"/>
</dbReference>
<sequence length="493" mass="53879">MSRYLLAIDQGTTSSRAIVFNETGNQVAVAQQEFHQYFPKDGWVEHDAREIWDSTLTVCRGALDKAGLQASDLAGIGITNQRETTIIWDRATGEPIHHAIVWQDRRTASLCTKLRADGYESLVVDRTGLLIDPYFSATKIAWLLDNVEGARQKAEAGELAFGTVDSWLLWNLTRGEAHRTDATNASRTALFNIHTQDWDDELLKLFRVPAALMPEVLDSADDYGQTAEEWLGAAVPVAGIAGDQHAALIGQACFEPGMAKSTYGTGCFLMLNTGDKALRSENRLLTTMAYRLNGKPCYAIEGSIFVAGAAMQWLRDGLQLIAHASESTSHAEAVGADNAVYLVPAFTGLGAPHWDPNARGAILGLTRDTGIAEIVTAGLQSVCYQTKDLVRAIRNDGARLESLRVDGGMAVNDWVMQFLAGILNVPVDRPRVTETTALGAAYLAGLQTGVFENLEQITGMWECERQFRPDMKPALRESLYAGWLDAVERVCNN</sequence>
<comment type="function">
    <text evidence="9">Key enzyme in the regulation of glycerol uptake and metabolism. Catalyzes the phosphorylation of glycerol to yield sn-glycerol 3-phosphate.</text>
</comment>
<feature type="binding site" evidence="9">
    <location>
        <position position="12"/>
    </location>
    <ligand>
        <name>sn-glycerol 3-phosphate</name>
        <dbReference type="ChEBI" id="CHEBI:57597"/>
    </ligand>
</feature>
<evidence type="ECO:0000313" key="13">
    <source>
        <dbReference type="Proteomes" id="UP000319142"/>
    </source>
</evidence>
<dbReference type="InterPro" id="IPR018484">
    <property type="entry name" value="FGGY_N"/>
</dbReference>
<evidence type="ECO:0000256" key="4">
    <source>
        <dbReference type="ARBA" id="ARBA00022741"/>
    </source>
</evidence>
<protein>
    <recommendedName>
        <fullName evidence="9">Glycerol kinase</fullName>
        <ecNumber evidence="9">2.7.1.30</ecNumber>
    </recommendedName>
    <alternativeName>
        <fullName evidence="9">ATP:glycerol 3-phosphotransferase</fullName>
    </alternativeName>
    <alternativeName>
        <fullName evidence="9">Glycerokinase</fullName>
        <shortName evidence="9">GK</shortName>
    </alternativeName>
</protein>
<evidence type="ECO:0000259" key="10">
    <source>
        <dbReference type="Pfam" id="PF00370"/>
    </source>
</evidence>
<evidence type="ECO:0000313" key="12">
    <source>
        <dbReference type="EMBL" id="TVT30784.1"/>
    </source>
</evidence>
<feature type="binding site" evidence="9">
    <location>
        <position position="12"/>
    </location>
    <ligand>
        <name>ADP</name>
        <dbReference type="ChEBI" id="CHEBI:456216"/>
    </ligand>
</feature>
<dbReference type="CDD" id="cd07786">
    <property type="entry name" value="FGGY_EcGK_like"/>
    <property type="match status" value="1"/>
</dbReference>
<dbReference type="InterPro" id="IPR018483">
    <property type="entry name" value="Carb_kinase_FGGY_CS"/>
</dbReference>
<dbReference type="NCBIfam" id="TIGR01311">
    <property type="entry name" value="glycerol_kin"/>
    <property type="match status" value="1"/>
</dbReference>
<evidence type="ECO:0000256" key="2">
    <source>
        <dbReference type="ARBA" id="ARBA00009156"/>
    </source>
</evidence>
<feature type="binding site" evidence="9">
    <location>
        <position position="83"/>
    </location>
    <ligand>
        <name>sn-glycerol 3-phosphate</name>
        <dbReference type="ChEBI" id="CHEBI:57597"/>
    </ligand>
</feature>
<feature type="binding site" evidence="9">
    <location>
        <position position="244"/>
    </location>
    <ligand>
        <name>glycerol</name>
        <dbReference type="ChEBI" id="CHEBI:17754"/>
    </ligand>
</feature>
<feature type="binding site" evidence="9">
    <location>
        <position position="243"/>
    </location>
    <ligand>
        <name>glycerol</name>
        <dbReference type="ChEBI" id="CHEBI:17754"/>
    </ligand>
</feature>
<feature type="binding site" evidence="9">
    <location>
        <position position="243"/>
    </location>
    <ligand>
        <name>sn-glycerol 3-phosphate</name>
        <dbReference type="ChEBI" id="CHEBI:57597"/>
    </ligand>
</feature>
<comment type="similarity">
    <text evidence="2 9">Belongs to the FGGY kinase family.</text>
</comment>
<dbReference type="GO" id="GO:0005829">
    <property type="term" value="C:cytosol"/>
    <property type="evidence" value="ECO:0007669"/>
    <property type="project" value="TreeGrafter"/>
</dbReference>
<evidence type="ECO:0000256" key="1">
    <source>
        <dbReference type="ARBA" id="ARBA00005190"/>
    </source>
</evidence>
<dbReference type="InterPro" id="IPR005999">
    <property type="entry name" value="Glycerol_kin"/>
</dbReference>
<dbReference type="RefSeq" id="WP_273135072.1">
    <property type="nucleotide sequence ID" value="NZ_VMRX01000053.1"/>
</dbReference>
<dbReference type="Gene3D" id="3.30.420.40">
    <property type="match status" value="2"/>
</dbReference>
<accession>A0A558B2N8</accession>
<feature type="binding site" evidence="9">
    <location>
        <position position="134"/>
    </location>
    <ligand>
        <name>glycerol</name>
        <dbReference type="ChEBI" id="CHEBI:17754"/>
    </ligand>
</feature>
<feature type="binding site" evidence="9">
    <location>
        <position position="412"/>
    </location>
    <ligand>
        <name>ADP</name>
        <dbReference type="ChEBI" id="CHEBI:456216"/>
    </ligand>
</feature>
<keyword evidence="3 9" id="KW-0808">Transferase</keyword>
<feature type="binding site" evidence="9">
    <location>
        <position position="83"/>
    </location>
    <ligand>
        <name>glycerol</name>
        <dbReference type="ChEBI" id="CHEBI:17754"/>
    </ligand>
</feature>
<feature type="binding site" evidence="9">
    <location>
        <position position="308"/>
    </location>
    <ligand>
        <name>ATP</name>
        <dbReference type="ChEBI" id="CHEBI:30616"/>
    </ligand>
</feature>
<dbReference type="Proteomes" id="UP000319142">
    <property type="component" value="Unassembled WGS sequence"/>
</dbReference>
<proteinExistence type="inferred from homology"/>
<evidence type="ECO:0000259" key="11">
    <source>
        <dbReference type="Pfam" id="PF02782"/>
    </source>
</evidence>
<dbReference type="PIRSF" id="PIRSF000538">
    <property type="entry name" value="GlpK"/>
    <property type="match status" value="1"/>
</dbReference>
<dbReference type="PANTHER" id="PTHR10196:SF78">
    <property type="entry name" value="GLYCEROL KINASE"/>
    <property type="match status" value="1"/>
</dbReference>
<comment type="activity regulation">
    <text evidence="9">Inhibited by fructose 1,6-bisphosphate (FBP).</text>
</comment>
<keyword evidence="7 9" id="KW-0067">ATP-binding</keyword>
<feature type="binding site" evidence="9">
    <location>
        <position position="82"/>
    </location>
    <ligand>
        <name>glycerol</name>
        <dbReference type="ChEBI" id="CHEBI:17754"/>
    </ligand>
</feature>
<dbReference type="Pfam" id="PF00370">
    <property type="entry name" value="FGGY_N"/>
    <property type="match status" value="1"/>
</dbReference>
<dbReference type="InterPro" id="IPR018485">
    <property type="entry name" value="FGGY_C"/>
</dbReference>
<feature type="domain" description="Carbohydrate kinase FGGY N-terminal" evidence="10">
    <location>
        <begin position="4"/>
        <end position="250"/>
    </location>
</feature>
<reference evidence="12 13" key="1">
    <citation type="submission" date="2019-07" db="EMBL/GenBank/DDBJ databases">
        <title>The pathways for chlorine oxyanion respiration interact through the shared metabolite chlorate.</title>
        <authorList>
            <person name="Barnum T.P."/>
            <person name="Cheng Y."/>
            <person name="Hill K.A."/>
            <person name="Lucas L.N."/>
            <person name="Carlson H.K."/>
            <person name="Coates J.D."/>
        </authorList>
    </citation>
    <scope>NUCLEOTIDE SEQUENCE [LARGE SCALE GENOMIC DNA]</scope>
    <source>
        <strain evidence="12">UCB</strain>
    </source>
</reference>
<feature type="binding site" evidence="9">
    <location>
        <position position="265"/>
    </location>
    <ligand>
        <name>ADP</name>
        <dbReference type="ChEBI" id="CHEBI:456216"/>
    </ligand>
</feature>
<dbReference type="GO" id="GO:0006072">
    <property type="term" value="P:glycerol-3-phosphate metabolic process"/>
    <property type="evidence" value="ECO:0007669"/>
    <property type="project" value="InterPro"/>
</dbReference>
<dbReference type="SUPFAM" id="SSF53067">
    <property type="entry name" value="Actin-like ATPase domain"/>
    <property type="match status" value="2"/>
</dbReference>
<feature type="binding site" evidence="9">
    <location>
        <position position="12"/>
    </location>
    <ligand>
        <name>ATP</name>
        <dbReference type="ChEBI" id="CHEBI:30616"/>
    </ligand>
</feature>
<dbReference type="UniPathway" id="UPA00618">
    <property type="reaction ID" value="UER00672"/>
</dbReference>
<feature type="binding site" evidence="9">
    <location>
        <position position="312"/>
    </location>
    <ligand>
        <name>ATP</name>
        <dbReference type="ChEBI" id="CHEBI:30616"/>
    </ligand>
</feature>
<feature type="binding site" evidence="9">
    <location>
        <position position="13"/>
    </location>
    <ligand>
        <name>ATP</name>
        <dbReference type="ChEBI" id="CHEBI:30616"/>
    </ligand>
</feature>
<feature type="binding site" evidence="9">
    <location>
        <position position="408"/>
    </location>
    <ligand>
        <name>ATP</name>
        <dbReference type="ChEBI" id="CHEBI:30616"/>
    </ligand>
</feature>
<dbReference type="AlphaFoldDB" id="A0A558B2N8"/>
<dbReference type="FunFam" id="3.30.420.40:FF:000007">
    <property type="entry name" value="Glycerol kinase"/>
    <property type="match status" value="1"/>
</dbReference>
<feature type="binding site" evidence="9">
    <location>
        <position position="14"/>
    </location>
    <ligand>
        <name>ATP</name>
        <dbReference type="ChEBI" id="CHEBI:30616"/>
    </ligand>
</feature>
<evidence type="ECO:0000256" key="5">
    <source>
        <dbReference type="ARBA" id="ARBA00022777"/>
    </source>
</evidence>
<feature type="binding site" evidence="9">
    <location>
        <position position="16"/>
    </location>
    <ligand>
        <name>ADP</name>
        <dbReference type="ChEBI" id="CHEBI:456216"/>
    </ligand>
</feature>
<dbReference type="FunFam" id="3.30.420.40:FF:000008">
    <property type="entry name" value="Glycerol kinase"/>
    <property type="match status" value="1"/>
</dbReference>
<dbReference type="InterPro" id="IPR043129">
    <property type="entry name" value="ATPase_NBD"/>
</dbReference>
<dbReference type="PANTHER" id="PTHR10196">
    <property type="entry name" value="SUGAR KINASE"/>
    <property type="match status" value="1"/>
</dbReference>
<dbReference type="InterPro" id="IPR000577">
    <property type="entry name" value="Carb_kinase_FGGY"/>
</dbReference>
<dbReference type="GO" id="GO:0004370">
    <property type="term" value="F:glycerol kinase activity"/>
    <property type="evidence" value="ECO:0007669"/>
    <property type="project" value="UniProtKB-UniRule"/>
</dbReference>
<comment type="pathway">
    <text evidence="1 9">Polyol metabolism; glycerol degradation via glycerol kinase pathway; sn-glycerol 3-phosphate from glycerol: step 1/1.</text>
</comment>
<gene>
    <name evidence="9 12" type="primary">glpK</name>
    <name evidence="12" type="ORF">FHK81_16270</name>
</gene>
<dbReference type="HAMAP" id="MF_00186">
    <property type="entry name" value="Glycerol_kin"/>
    <property type="match status" value="1"/>
</dbReference>
<name>A0A558B2N8_9GAMM</name>
<keyword evidence="6 9" id="KW-0319">Glycerol metabolism</keyword>
<dbReference type="EMBL" id="VMRX01000053">
    <property type="protein sequence ID" value="TVT30784.1"/>
    <property type="molecule type" value="Genomic_DNA"/>
</dbReference>